<dbReference type="KEGG" id="aac:Aaci_0277"/>
<dbReference type="HOGENOM" id="CLU_541471_0_0_9"/>
<evidence type="ECO:0000313" key="4">
    <source>
        <dbReference type="Proteomes" id="UP000001917"/>
    </source>
</evidence>
<dbReference type="STRING" id="521098.Aaci_0277"/>
<feature type="domain" description="Glycosyl transferase family 1" evidence="2">
    <location>
        <begin position="301"/>
        <end position="448"/>
    </location>
</feature>
<dbReference type="InterPro" id="IPR001296">
    <property type="entry name" value="Glyco_trans_1"/>
</dbReference>
<reference evidence="3 4" key="2">
    <citation type="journal article" date="2010" name="Stand. Genomic Sci.">
        <title>Complete genome sequence of Alicyclobacillus acidocaldarius type strain (104-IA).</title>
        <authorList>
            <person name="Mavromatis K."/>
            <person name="Sikorski J."/>
            <person name="Lapidus A."/>
            <person name="Glavina Del Rio T."/>
            <person name="Copeland A."/>
            <person name="Tice H."/>
            <person name="Cheng J.F."/>
            <person name="Lucas S."/>
            <person name="Chen F."/>
            <person name="Nolan M."/>
            <person name="Bruce D."/>
            <person name="Goodwin L."/>
            <person name="Pitluck S."/>
            <person name="Ivanova N."/>
            <person name="Ovchinnikova G."/>
            <person name="Pati A."/>
            <person name="Chen A."/>
            <person name="Palaniappan K."/>
            <person name="Land M."/>
            <person name="Hauser L."/>
            <person name="Chang Y.J."/>
            <person name="Jeffries C.D."/>
            <person name="Chain P."/>
            <person name="Meincke L."/>
            <person name="Sims D."/>
            <person name="Chertkov O."/>
            <person name="Han C."/>
            <person name="Brettin T."/>
            <person name="Detter J.C."/>
            <person name="Wahrenburg C."/>
            <person name="Rohde M."/>
            <person name="Pukall R."/>
            <person name="Goker M."/>
            <person name="Bristow J."/>
            <person name="Eisen J.A."/>
            <person name="Markowitz V."/>
            <person name="Hugenholtz P."/>
            <person name="Klenk H.P."/>
            <person name="Kyrpides N.C."/>
        </authorList>
    </citation>
    <scope>NUCLEOTIDE SEQUENCE [LARGE SCALE GENOMIC DNA]</scope>
    <source>
        <strain evidence="4">ATCC 27009 / DSM 446 / BCRC 14685 / JCM 5260 / KCTC 1825 / NBRC 15652 / NCIMB 11725 / NRRL B-14509 / 104-IA</strain>
    </source>
</reference>
<dbReference type="Pfam" id="PF00534">
    <property type="entry name" value="Glycos_transf_1"/>
    <property type="match status" value="1"/>
</dbReference>
<sequence length="503" mass="57481">MTISLLADIYEGRHGFAGISTDMRTTYAGLASTADISLTGLIYAQRPLGNESVVRHLLMMSRPDLMRLAHEIAGHRVPDNVFATMEHMLSGKRGMMLGDLSRVVRWALLTTRTYRTHPIDSDVYYDLIWRFFFEKTLAPKELENVRQTQFVISGLSHAIGNATLKRWGRPLRLDARKWDVVLTFNVSPIEFVGRRITRVHDLIPLVRPDFVPIEHAEIFKAQLELTLRNSQAIVTVSKCAAGDLVRLYPNTQSKIEIIPCATSRRYYRDLSSIPLQRIVERRLSEFHRHCRKRDRRLPQITPFKYFIYHGTIEPKKNVKTLLLAFDSLVNQERFREYKLIIAGRFGWMYDQERTHMAKLIEKGAVIHLEDTTNDELRVLLSNALAHVFPSYYEGFGIPPVEALSCGCPTIVSNVSSLPEVVGRAGILVSPYDAEWLASEMGAVALAPESVRERIERESKYVLEQYAESTVRDKWMRVIEKSLSLGGRTASTLMAENYRVDSVL</sequence>
<dbReference type="Proteomes" id="UP000001917">
    <property type="component" value="Chromosome"/>
</dbReference>
<accession>C8WRD4</accession>
<evidence type="ECO:0000259" key="2">
    <source>
        <dbReference type="Pfam" id="PF00534"/>
    </source>
</evidence>
<reference evidence="4" key="1">
    <citation type="submission" date="2009-09" db="EMBL/GenBank/DDBJ databases">
        <title>The complete chromosome of Alicyclobacillus acidocaldarius subsp. acidocaldarius DSM 446.</title>
        <authorList>
            <consortium name="US DOE Joint Genome Institute (JGI-PGF)"/>
            <person name="Lucas S."/>
            <person name="Copeland A."/>
            <person name="Lapidus A."/>
            <person name="Glavina del Rio T."/>
            <person name="Dalin E."/>
            <person name="Tice H."/>
            <person name="Bruce D."/>
            <person name="Goodwin L."/>
            <person name="Pitluck S."/>
            <person name="Kyrpides N."/>
            <person name="Mavromatis K."/>
            <person name="Ivanova N."/>
            <person name="Ovchinnikova G."/>
            <person name="Chertkov O."/>
            <person name="Sims D."/>
            <person name="Brettin T."/>
            <person name="Detter J.C."/>
            <person name="Han C."/>
            <person name="Larimer F."/>
            <person name="Land M."/>
            <person name="Hauser L."/>
            <person name="Markowitz V."/>
            <person name="Cheng J.-F."/>
            <person name="Hugenholtz P."/>
            <person name="Woyke T."/>
            <person name="Wu D."/>
            <person name="Pukall R."/>
            <person name="Klenk H.-P."/>
            <person name="Eisen J.A."/>
        </authorList>
    </citation>
    <scope>NUCLEOTIDE SEQUENCE [LARGE SCALE GENOMIC DNA]</scope>
    <source>
        <strain evidence="4">ATCC 27009 / DSM 446 / BCRC 14685 / JCM 5260 / KCTC 1825 / NBRC 15652 / NCIMB 11725 / NRRL B-14509 / 104-IA</strain>
    </source>
</reference>
<organism evidence="3 4">
    <name type="scientific">Alicyclobacillus acidocaldarius subsp. acidocaldarius (strain ATCC 27009 / DSM 446 / BCRC 14685 / JCM 5260 / KCTC 1825 / NBRC 15652 / NCIMB 11725 / NRRL B-14509 / 104-IA)</name>
    <name type="common">Bacillus acidocaldarius</name>
    <dbReference type="NCBI Taxonomy" id="521098"/>
    <lineage>
        <taxon>Bacteria</taxon>
        <taxon>Bacillati</taxon>
        <taxon>Bacillota</taxon>
        <taxon>Bacilli</taxon>
        <taxon>Bacillales</taxon>
        <taxon>Alicyclobacillaceae</taxon>
        <taxon>Alicyclobacillus</taxon>
    </lineage>
</organism>
<dbReference type="GO" id="GO:0016757">
    <property type="term" value="F:glycosyltransferase activity"/>
    <property type="evidence" value="ECO:0007669"/>
    <property type="project" value="InterPro"/>
</dbReference>
<evidence type="ECO:0000256" key="1">
    <source>
        <dbReference type="ARBA" id="ARBA00022679"/>
    </source>
</evidence>
<dbReference type="CDD" id="cd03809">
    <property type="entry name" value="GT4_MtfB-like"/>
    <property type="match status" value="1"/>
</dbReference>
<dbReference type="eggNOG" id="COG0438">
    <property type="taxonomic scope" value="Bacteria"/>
</dbReference>
<evidence type="ECO:0000313" key="3">
    <source>
        <dbReference type="EMBL" id="ACV57339.1"/>
    </source>
</evidence>
<gene>
    <name evidence="3" type="ordered locus">Aaci_0277</name>
</gene>
<dbReference type="RefSeq" id="WP_012809713.1">
    <property type="nucleotide sequence ID" value="NC_013205.1"/>
</dbReference>
<keyword evidence="4" id="KW-1185">Reference proteome</keyword>
<proteinExistence type="predicted"/>
<dbReference type="SUPFAM" id="SSF53756">
    <property type="entry name" value="UDP-Glycosyltransferase/glycogen phosphorylase"/>
    <property type="match status" value="1"/>
</dbReference>
<dbReference type="PANTHER" id="PTHR46401:SF2">
    <property type="entry name" value="GLYCOSYLTRANSFERASE WBBK-RELATED"/>
    <property type="match status" value="1"/>
</dbReference>
<dbReference type="CAZy" id="GT4">
    <property type="family name" value="Glycosyltransferase Family 4"/>
</dbReference>
<dbReference type="EMBL" id="CP001727">
    <property type="protein sequence ID" value="ACV57339.1"/>
    <property type="molecule type" value="Genomic_DNA"/>
</dbReference>
<dbReference type="PANTHER" id="PTHR46401">
    <property type="entry name" value="GLYCOSYLTRANSFERASE WBBK-RELATED"/>
    <property type="match status" value="1"/>
</dbReference>
<protein>
    <submittedName>
        <fullName evidence="3">Glycosyl transferase group 1</fullName>
    </submittedName>
</protein>
<keyword evidence="1 3" id="KW-0808">Transferase</keyword>
<dbReference type="Gene3D" id="3.40.50.2000">
    <property type="entry name" value="Glycogen Phosphorylase B"/>
    <property type="match status" value="1"/>
</dbReference>
<name>C8WRD4_ALIAD</name>
<dbReference type="AlphaFoldDB" id="C8WRD4"/>